<reference evidence="1 2" key="1">
    <citation type="submission" date="2017-04" db="EMBL/GenBank/DDBJ databases">
        <authorList>
            <person name="Varghese N."/>
            <person name="Submissions S."/>
        </authorList>
    </citation>
    <scope>NUCLEOTIDE SEQUENCE [LARGE SCALE GENOMIC DNA]</scope>
    <source>
        <strain evidence="1 2">J3</strain>
    </source>
</reference>
<gene>
    <name evidence="1" type="ORF">SAMN02745947_05588</name>
</gene>
<dbReference type="EMBL" id="FXAV01000050">
    <property type="protein sequence ID" value="SMG60238.1"/>
    <property type="molecule type" value="Genomic_DNA"/>
</dbReference>
<dbReference type="Proteomes" id="UP000193566">
    <property type="component" value="Unassembled WGS sequence"/>
</dbReference>
<name>A0ABY1MJU1_RHORH</name>
<comment type="caution">
    <text evidence="1">The sequence shown here is derived from an EMBL/GenBank/DDBJ whole genome shotgun (WGS) entry which is preliminary data.</text>
</comment>
<keyword evidence="2" id="KW-1185">Reference proteome</keyword>
<evidence type="ECO:0000313" key="2">
    <source>
        <dbReference type="Proteomes" id="UP000193566"/>
    </source>
</evidence>
<protein>
    <submittedName>
        <fullName evidence="1">Uncharacterized protein</fullName>
    </submittedName>
</protein>
<organism evidence="1 2">
    <name type="scientific">Rhodococcus rhodochrous J3</name>
    <dbReference type="NCBI Taxonomy" id="903528"/>
    <lineage>
        <taxon>Bacteria</taxon>
        <taxon>Bacillati</taxon>
        <taxon>Actinomycetota</taxon>
        <taxon>Actinomycetes</taxon>
        <taxon>Mycobacteriales</taxon>
        <taxon>Nocardiaceae</taxon>
        <taxon>Rhodococcus</taxon>
    </lineage>
</organism>
<proteinExistence type="predicted"/>
<sequence>MSLLPVVRATWAPKGVTPVLHHRFSWKRMSMAGVL</sequence>
<accession>A0ABY1MJU1</accession>
<feature type="non-terminal residue" evidence="1">
    <location>
        <position position="35"/>
    </location>
</feature>
<evidence type="ECO:0000313" key="1">
    <source>
        <dbReference type="EMBL" id="SMG60238.1"/>
    </source>
</evidence>